<dbReference type="Pfam" id="PF17921">
    <property type="entry name" value="Integrase_H2C2"/>
    <property type="match status" value="1"/>
</dbReference>
<dbReference type="OrthoDB" id="6606864at2759"/>
<name>A0A2S2QET3_9HEMI</name>
<dbReference type="Pfam" id="PF00665">
    <property type="entry name" value="rve"/>
    <property type="match status" value="1"/>
</dbReference>
<dbReference type="Gene3D" id="1.10.340.70">
    <property type="match status" value="1"/>
</dbReference>
<dbReference type="AlphaFoldDB" id="A0A2S2QET3"/>
<dbReference type="PROSITE" id="PS50994">
    <property type="entry name" value="INTEGRASE"/>
    <property type="match status" value="1"/>
</dbReference>
<dbReference type="GO" id="GO:0003964">
    <property type="term" value="F:RNA-directed DNA polymerase activity"/>
    <property type="evidence" value="ECO:0007669"/>
    <property type="project" value="UniProtKB-EC"/>
</dbReference>
<feature type="domain" description="Integrase catalytic" evidence="2">
    <location>
        <begin position="99"/>
        <end position="258"/>
    </location>
</feature>
<protein>
    <recommendedName>
        <fullName evidence="1">RNA-directed DNA polymerase</fullName>
        <ecNumber evidence="1">2.7.7.49</ecNumber>
    </recommendedName>
</protein>
<dbReference type="InterPro" id="IPR050951">
    <property type="entry name" value="Retrovirus_Pol_polyprotein"/>
</dbReference>
<organism evidence="3">
    <name type="scientific">Sipha flava</name>
    <name type="common">yellow sugarcane aphid</name>
    <dbReference type="NCBI Taxonomy" id="143950"/>
    <lineage>
        <taxon>Eukaryota</taxon>
        <taxon>Metazoa</taxon>
        <taxon>Ecdysozoa</taxon>
        <taxon>Arthropoda</taxon>
        <taxon>Hexapoda</taxon>
        <taxon>Insecta</taxon>
        <taxon>Pterygota</taxon>
        <taxon>Neoptera</taxon>
        <taxon>Paraneoptera</taxon>
        <taxon>Hemiptera</taxon>
        <taxon>Sternorrhyncha</taxon>
        <taxon>Aphidomorpha</taxon>
        <taxon>Aphidoidea</taxon>
        <taxon>Aphididae</taxon>
        <taxon>Sipha</taxon>
    </lineage>
</organism>
<sequence length="378" mass="43883">MEKIRSIIRYIFRKTDIEILICTEVEYTEEEKLDILKQFHDSRLGGHLGINKTIKKIQKQFKWKGMKTDIKTYIKNCTSCQKNKINNKKIKQPMAITSTSSKPFEKIFLDIVGPLTTTLSGNTYILTMQDDLTKYSLGVPIPDHQANTVAEAFVVHFVCIHGIPETILTDQGTEFLSKTFSEICKLLKINKVNTSPFHPQTNGSLERSHRTLAEYLRHYVDKNLSNWDHLLPYAFFVYNSTEHSSTNFQPYALVYGRTLEIPVKLKSEPEPRYNYDNYLYDLKQNLQESHKIAREKLIKSKMKSKEGYDKNENAIEIHVKDLVLLKDNASKNKLNSLWTGPFEVIEVLGDENIIIQRGRRGVTVHKNNVKKYYNDKVE</sequence>
<dbReference type="GO" id="GO:0003676">
    <property type="term" value="F:nucleic acid binding"/>
    <property type="evidence" value="ECO:0007669"/>
    <property type="project" value="InterPro"/>
</dbReference>
<dbReference type="Gene3D" id="3.30.420.10">
    <property type="entry name" value="Ribonuclease H-like superfamily/Ribonuclease H"/>
    <property type="match status" value="1"/>
</dbReference>
<dbReference type="FunFam" id="3.30.420.10:FF:000032">
    <property type="entry name" value="Retrovirus-related Pol polyprotein from transposon 297-like Protein"/>
    <property type="match status" value="1"/>
</dbReference>
<dbReference type="InterPro" id="IPR036397">
    <property type="entry name" value="RNaseH_sf"/>
</dbReference>
<evidence type="ECO:0000313" key="3">
    <source>
        <dbReference type="EMBL" id="MBY76030.1"/>
    </source>
</evidence>
<gene>
    <name evidence="3" type="primary">POL_3</name>
    <name evidence="3" type="ORF">g.168613</name>
</gene>
<dbReference type="EMBL" id="GGMS01006827">
    <property type="protein sequence ID" value="MBY76030.1"/>
    <property type="molecule type" value="Transcribed_RNA"/>
</dbReference>
<dbReference type="EC" id="2.7.7.49" evidence="1"/>
<dbReference type="PANTHER" id="PTHR37984">
    <property type="entry name" value="PROTEIN CBG26694"/>
    <property type="match status" value="1"/>
</dbReference>
<reference evidence="3" key="1">
    <citation type="submission" date="2018-04" db="EMBL/GenBank/DDBJ databases">
        <title>Transcriptome assembly of Sipha flava.</title>
        <authorList>
            <person name="Scully E.D."/>
            <person name="Geib S.M."/>
            <person name="Palmer N.A."/>
            <person name="Koch K."/>
            <person name="Bradshaw J."/>
            <person name="Heng-Moss T."/>
            <person name="Sarath G."/>
        </authorList>
    </citation>
    <scope>NUCLEOTIDE SEQUENCE</scope>
</reference>
<dbReference type="GO" id="GO:0015074">
    <property type="term" value="P:DNA integration"/>
    <property type="evidence" value="ECO:0007669"/>
    <property type="project" value="InterPro"/>
</dbReference>
<dbReference type="PANTHER" id="PTHR37984:SF15">
    <property type="entry name" value="INTEGRASE CATALYTIC DOMAIN-CONTAINING PROTEIN"/>
    <property type="match status" value="1"/>
</dbReference>
<dbReference type="InterPro" id="IPR012337">
    <property type="entry name" value="RNaseH-like_sf"/>
</dbReference>
<dbReference type="InterPro" id="IPR001584">
    <property type="entry name" value="Integrase_cat-core"/>
</dbReference>
<dbReference type="InterPro" id="IPR041588">
    <property type="entry name" value="Integrase_H2C2"/>
</dbReference>
<accession>A0A2S2QET3</accession>
<dbReference type="FunFam" id="1.10.340.70:FF:000001">
    <property type="entry name" value="Retrovirus-related Pol polyprotein from transposon gypsy-like Protein"/>
    <property type="match status" value="1"/>
</dbReference>
<evidence type="ECO:0000259" key="2">
    <source>
        <dbReference type="PROSITE" id="PS50994"/>
    </source>
</evidence>
<dbReference type="SUPFAM" id="SSF53098">
    <property type="entry name" value="Ribonuclease H-like"/>
    <property type="match status" value="1"/>
</dbReference>
<evidence type="ECO:0000256" key="1">
    <source>
        <dbReference type="ARBA" id="ARBA00012493"/>
    </source>
</evidence>
<proteinExistence type="predicted"/>